<dbReference type="EMBL" id="CP010552">
    <property type="protein sequence ID" value="ALE52270.1"/>
    <property type="molecule type" value="Genomic_DNA"/>
</dbReference>
<dbReference type="AlphaFoldDB" id="A0A0M4NGS3"/>
<dbReference type="EMBL" id="CP010552">
    <property type="protein sequence ID" value="ALE52260.1"/>
    <property type="molecule type" value="Genomic_DNA"/>
</dbReference>
<dbReference type="Proteomes" id="UP000058020">
    <property type="component" value="Chromosome"/>
</dbReference>
<organism evidence="2 3">
    <name type="scientific">Candidatus Thioglobus autotrophicus</name>
    <dbReference type="NCBI Taxonomy" id="1705394"/>
    <lineage>
        <taxon>Bacteria</taxon>
        <taxon>Pseudomonadati</taxon>
        <taxon>Pseudomonadota</taxon>
        <taxon>Gammaproteobacteria</taxon>
        <taxon>Candidatus Pseudothioglobaceae</taxon>
        <taxon>Candidatus Thioglobus</taxon>
    </lineage>
</organism>
<name>A0A0M4NGS3_9GAMM</name>
<sequence length="116" mass="13453">MHQTFDEDEYGTRCPDNFTKAEKVEYMLDLTMLNSLCMKSSVFMNDSCNGKYTVKFVLSESDSYIRTEAFLYCGDETLCWLSGAEVDWLYNCGEHVEGYDEHKVGFVFKMDKVNNV</sequence>
<protein>
    <submittedName>
        <fullName evidence="2">Uncharacterized protein</fullName>
    </submittedName>
</protein>
<keyword evidence="3" id="KW-1185">Reference proteome</keyword>
<gene>
    <name evidence="1" type="ORF">SP60_02845</name>
    <name evidence="2" type="ORF">SP60_02930</name>
</gene>
<proteinExistence type="predicted"/>
<accession>A0A0M4NGS3</accession>
<reference evidence="2 3" key="1">
    <citation type="journal article" date="2015" name="Genome Announc.">
        <title>Genome Sequence of 'Candidatus Thioglobus autotrophica' Strain EF1, a Chemoautotroph from the SUP05 Clade of Marine Gammaproteobacteria.</title>
        <authorList>
            <person name="Shah V."/>
            <person name="Morris R.M."/>
        </authorList>
    </citation>
    <scope>NUCLEOTIDE SEQUENCE [LARGE SCALE GENOMIC DNA]</scope>
    <source>
        <strain evidence="2 3">EF1</strain>
    </source>
</reference>
<evidence type="ECO:0000313" key="1">
    <source>
        <dbReference type="EMBL" id="ALE52260.1"/>
    </source>
</evidence>
<reference evidence="2" key="2">
    <citation type="journal article" date="2016" name="ISME J.">
        <title>Cultivation of a chemoautotroph from the SUP05 clade of marine bacteria that produces nitrite and consumes ammonium.</title>
        <authorList>
            <person name="Shah V."/>
            <person name="Chang B.X."/>
            <person name="Morris R.M."/>
        </authorList>
    </citation>
    <scope>NUCLEOTIDE SEQUENCE</scope>
    <source>
        <strain evidence="2">EF1</strain>
    </source>
</reference>
<evidence type="ECO:0000313" key="3">
    <source>
        <dbReference type="Proteomes" id="UP000058020"/>
    </source>
</evidence>
<evidence type="ECO:0000313" key="2">
    <source>
        <dbReference type="EMBL" id="ALE52270.1"/>
    </source>
</evidence>
<dbReference type="RefSeq" id="WP_053951204.1">
    <property type="nucleotide sequence ID" value="NZ_CP010552.1"/>
</dbReference>
<dbReference type="KEGG" id="tho:SP60_02930"/>
<dbReference type="KEGG" id="tho:SP60_02845"/>